<keyword evidence="3" id="KW-1185">Reference proteome</keyword>
<proteinExistence type="predicted"/>
<gene>
    <name evidence="2" type="ORF">F1609_30975</name>
</gene>
<reference evidence="2 3" key="1">
    <citation type="submission" date="2019-09" db="EMBL/GenBank/DDBJ databases">
        <title>Taxonomy of Antarctic Massilia spp.: description of Massilia rubra sp. nov., Massilia aquatica sp. nov., Massilia mucilaginosa sp. nov., Massilia frigida sp. nov. isolated from streams, lakes and regoliths.</title>
        <authorList>
            <person name="Holochova P."/>
            <person name="Sedlacek I."/>
            <person name="Kralova S."/>
            <person name="Maslanova I."/>
            <person name="Busse H.-J."/>
            <person name="Stankova E."/>
            <person name="Vrbovska V."/>
            <person name="Kovarovic V."/>
            <person name="Bartak M."/>
            <person name="Svec P."/>
            <person name="Pantucek R."/>
        </authorList>
    </citation>
    <scope>NUCLEOTIDE SEQUENCE [LARGE SCALE GENOMIC DNA]</scope>
    <source>
        <strain evidence="2 3">CCM 8693</strain>
    </source>
</reference>
<evidence type="ECO:0000313" key="2">
    <source>
        <dbReference type="EMBL" id="NHZ44547.1"/>
    </source>
</evidence>
<protein>
    <recommendedName>
        <fullName evidence="1">DUF6484 domain-containing protein</fullName>
    </recommendedName>
</protein>
<accession>A0ABX0MBX4</accession>
<sequence>MMTVANPPRSIDAPAAKRSDAASAPGIVIGTLAGFDAEGAPLVHAGGRPAIAALTLVELGHEHIGARVALQFEGASLRSPVVMGIVRAPRAPADRAGGEAPPALAGTPLLVSADDEDLVLVALRRITLVCGAASITLDAQGNIEIRGKHILSRAAGQNRIKGASVSLN</sequence>
<name>A0ABX0MBX4_9BURK</name>
<comment type="caution">
    <text evidence="2">The sequence shown here is derived from an EMBL/GenBank/DDBJ whole genome shotgun (WGS) entry which is preliminary data.</text>
</comment>
<evidence type="ECO:0000313" key="3">
    <source>
        <dbReference type="Proteomes" id="UP000819052"/>
    </source>
</evidence>
<dbReference type="InterPro" id="IPR045506">
    <property type="entry name" value="DUF6484"/>
</dbReference>
<organism evidence="2 3">
    <name type="scientific">Massilia aquatica</name>
    <dbReference type="NCBI Taxonomy" id="2609000"/>
    <lineage>
        <taxon>Bacteria</taxon>
        <taxon>Pseudomonadati</taxon>
        <taxon>Pseudomonadota</taxon>
        <taxon>Betaproteobacteria</taxon>
        <taxon>Burkholderiales</taxon>
        <taxon>Oxalobacteraceae</taxon>
        <taxon>Telluria group</taxon>
        <taxon>Massilia</taxon>
    </lineage>
</organism>
<dbReference type="Pfam" id="PF20093">
    <property type="entry name" value="DUF6484"/>
    <property type="match status" value="1"/>
</dbReference>
<dbReference type="Proteomes" id="UP000819052">
    <property type="component" value="Unassembled WGS sequence"/>
</dbReference>
<evidence type="ECO:0000259" key="1">
    <source>
        <dbReference type="Pfam" id="PF20093"/>
    </source>
</evidence>
<dbReference type="EMBL" id="VVIW01000034">
    <property type="protein sequence ID" value="NHZ44547.1"/>
    <property type="molecule type" value="Genomic_DNA"/>
</dbReference>
<feature type="domain" description="DUF6484" evidence="1">
    <location>
        <begin position="29"/>
        <end position="86"/>
    </location>
</feature>